<feature type="transmembrane region" description="Helical" evidence="1">
    <location>
        <begin position="68"/>
        <end position="88"/>
    </location>
</feature>
<gene>
    <name evidence="3" type="ORF">Val02_48950</name>
</gene>
<keyword evidence="2" id="KW-0732">Signal</keyword>
<evidence type="ECO:0000256" key="2">
    <source>
        <dbReference type="SAM" id="SignalP"/>
    </source>
</evidence>
<protein>
    <submittedName>
        <fullName evidence="3">Uncharacterized protein</fullName>
    </submittedName>
</protein>
<dbReference type="EMBL" id="BOPF01000018">
    <property type="protein sequence ID" value="GIJ48009.1"/>
    <property type="molecule type" value="Genomic_DNA"/>
</dbReference>
<feature type="transmembrane region" description="Helical" evidence="1">
    <location>
        <begin position="213"/>
        <end position="237"/>
    </location>
</feature>
<sequence length="305" mass="32518">MVVCLLVFGAMTAVTRALAADRAFVAGPLRGWVAAVSLSLVVWAAVFGRGVRALRRLDAPWRRERRWWAGHAAAYSILVGVVLGVLALNNANATLRVPLHGAANLSRVLILCGAIAAAPWVAMVWLAHERVHEIRGGLETITSPEPTDALEPAMLDGPAIAETTRSTLDVWSTIERCALALAVVVSMAVLDSAALRIALVGSGRLDPRLFPPLVVLLYGAFFAAVLLIAVLPLVLAWRALAFALVDRALGEPLCGVPGEAWLALRGRFESHLRIDATILRRPITALSLLSPLALALVTAFVPRLS</sequence>
<keyword evidence="1" id="KW-0812">Transmembrane</keyword>
<feature type="transmembrane region" description="Helical" evidence="1">
    <location>
        <begin position="29"/>
        <end position="47"/>
    </location>
</feature>
<comment type="caution">
    <text evidence="3">The sequence shown here is derived from an EMBL/GenBank/DDBJ whole genome shotgun (WGS) entry which is preliminary data.</text>
</comment>
<dbReference type="AlphaFoldDB" id="A0A8J4DRT3"/>
<reference evidence="3" key="1">
    <citation type="submission" date="2021-01" db="EMBL/GenBank/DDBJ databases">
        <title>Whole genome shotgun sequence of Virgisporangium aliadipatigenens NBRC 105644.</title>
        <authorList>
            <person name="Komaki H."/>
            <person name="Tamura T."/>
        </authorList>
    </citation>
    <scope>NUCLEOTIDE SEQUENCE</scope>
    <source>
        <strain evidence="3">NBRC 105644</strain>
    </source>
</reference>
<keyword evidence="1" id="KW-1133">Transmembrane helix</keyword>
<keyword evidence="1" id="KW-0472">Membrane</keyword>
<evidence type="ECO:0000313" key="3">
    <source>
        <dbReference type="EMBL" id="GIJ48009.1"/>
    </source>
</evidence>
<feature type="transmembrane region" description="Helical" evidence="1">
    <location>
        <begin position="283"/>
        <end position="301"/>
    </location>
</feature>
<feature type="transmembrane region" description="Helical" evidence="1">
    <location>
        <begin position="108"/>
        <end position="127"/>
    </location>
</feature>
<dbReference type="Proteomes" id="UP000619260">
    <property type="component" value="Unassembled WGS sequence"/>
</dbReference>
<feature type="transmembrane region" description="Helical" evidence="1">
    <location>
        <begin position="178"/>
        <end position="201"/>
    </location>
</feature>
<evidence type="ECO:0000313" key="4">
    <source>
        <dbReference type="Proteomes" id="UP000619260"/>
    </source>
</evidence>
<feature type="signal peptide" evidence="2">
    <location>
        <begin position="1"/>
        <end position="19"/>
    </location>
</feature>
<accession>A0A8J4DRT3</accession>
<keyword evidence="4" id="KW-1185">Reference proteome</keyword>
<proteinExistence type="predicted"/>
<feature type="chain" id="PRO_5035182893" evidence="2">
    <location>
        <begin position="20"/>
        <end position="305"/>
    </location>
</feature>
<name>A0A8J4DRT3_9ACTN</name>
<organism evidence="3 4">
    <name type="scientific">Virgisporangium aliadipatigenens</name>
    <dbReference type="NCBI Taxonomy" id="741659"/>
    <lineage>
        <taxon>Bacteria</taxon>
        <taxon>Bacillati</taxon>
        <taxon>Actinomycetota</taxon>
        <taxon>Actinomycetes</taxon>
        <taxon>Micromonosporales</taxon>
        <taxon>Micromonosporaceae</taxon>
        <taxon>Virgisporangium</taxon>
    </lineage>
</organism>
<evidence type="ECO:0000256" key="1">
    <source>
        <dbReference type="SAM" id="Phobius"/>
    </source>
</evidence>